<evidence type="ECO:0000313" key="2">
    <source>
        <dbReference type="EMBL" id="CAD6334217.1"/>
    </source>
</evidence>
<organism evidence="2 3">
    <name type="scientific">Miscanthus lutarioriparius</name>
    <dbReference type="NCBI Taxonomy" id="422564"/>
    <lineage>
        <taxon>Eukaryota</taxon>
        <taxon>Viridiplantae</taxon>
        <taxon>Streptophyta</taxon>
        <taxon>Embryophyta</taxon>
        <taxon>Tracheophyta</taxon>
        <taxon>Spermatophyta</taxon>
        <taxon>Magnoliopsida</taxon>
        <taxon>Liliopsida</taxon>
        <taxon>Poales</taxon>
        <taxon>Poaceae</taxon>
        <taxon>PACMAD clade</taxon>
        <taxon>Panicoideae</taxon>
        <taxon>Andropogonodae</taxon>
        <taxon>Andropogoneae</taxon>
        <taxon>Saccharinae</taxon>
        <taxon>Miscanthus</taxon>
    </lineage>
</organism>
<dbReference type="Proteomes" id="UP000604825">
    <property type="component" value="Unassembled WGS sequence"/>
</dbReference>
<name>A0A811RW98_9POAL</name>
<gene>
    <name evidence="2" type="ORF">NCGR_LOCUS58315</name>
</gene>
<keyword evidence="3" id="KW-1185">Reference proteome</keyword>
<feature type="signal peptide" evidence="1">
    <location>
        <begin position="1"/>
        <end position="19"/>
    </location>
</feature>
<evidence type="ECO:0000313" key="3">
    <source>
        <dbReference type="Proteomes" id="UP000604825"/>
    </source>
</evidence>
<keyword evidence="1" id="KW-0732">Signal</keyword>
<accession>A0A811RW98</accession>
<protein>
    <submittedName>
        <fullName evidence="2">Uncharacterized protein</fullName>
    </submittedName>
</protein>
<evidence type="ECO:0000256" key="1">
    <source>
        <dbReference type="SAM" id="SignalP"/>
    </source>
</evidence>
<feature type="chain" id="PRO_5032351463" evidence="1">
    <location>
        <begin position="20"/>
        <end position="153"/>
    </location>
</feature>
<reference evidence="2" key="1">
    <citation type="submission" date="2020-10" db="EMBL/GenBank/DDBJ databases">
        <authorList>
            <person name="Han B."/>
            <person name="Lu T."/>
            <person name="Zhao Q."/>
            <person name="Huang X."/>
            <person name="Zhao Y."/>
        </authorList>
    </citation>
    <scope>NUCLEOTIDE SEQUENCE</scope>
</reference>
<dbReference type="AlphaFoldDB" id="A0A811RW98"/>
<dbReference type="EMBL" id="CAJGYO010000017">
    <property type="protein sequence ID" value="CAD6334217.1"/>
    <property type="molecule type" value="Genomic_DNA"/>
</dbReference>
<comment type="caution">
    <text evidence="2">The sequence shown here is derived from an EMBL/GenBank/DDBJ whole genome shotgun (WGS) entry which is preliminary data.</text>
</comment>
<sequence length="153" mass="16808">MPLHILALNPLIHTVVIAAAPISSPLSSHLCEDATPQLYIDTPAFDPSRCIASMSDGSKSRRDRSIPFAISLSVVHESAATPNALSRSSGHLHVNRPHRLSFRIRTLACCVADGPDFVMRMWMRSSCVVRTGLQRLATLYQGFAQAVQRTYHS</sequence>
<proteinExistence type="predicted"/>